<accession>M1PBN7</accession>
<dbReference type="eggNOG" id="COG0237">
    <property type="taxonomic scope" value="Bacteria"/>
</dbReference>
<evidence type="ECO:0000256" key="4">
    <source>
        <dbReference type="ARBA" id="ARBA00022993"/>
    </source>
</evidence>
<name>M1PBN7_DESSD</name>
<dbReference type="HAMAP" id="MF_00376">
    <property type="entry name" value="Dephospho_CoA_kinase"/>
    <property type="match status" value="1"/>
</dbReference>
<evidence type="ECO:0000256" key="5">
    <source>
        <dbReference type="HAMAP-Rule" id="MF_00376"/>
    </source>
</evidence>
<dbReference type="CDD" id="cd02022">
    <property type="entry name" value="DPCK"/>
    <property type="match status" value="1"/>
</dbReference>
<organism evidence="7 8">
    <name type="scientific">Desulfocapsa sulfexigens (strain DSM 10523 / SB164P1)</name>
    <dbReference type="NCBI Taxonomy" id="1167006"/>
    <lineage>
        <taxon>Bacteria</taxon>
        <taxon>Pseudomonadati</taxon>
        <taxon>Thermodesulfobacteriota</taxon>
        <taxon>Desulfobulbia</taxon>
        <taxon>Desulfobulbales</taxon>
        <taxon>Desulfocapsaceae</taxon>
        <taxon>Desulfocapsa</taxon>
    </lineage>
</organism>
<dbReference type="GO" id="GO:0015937">
    <property type="term" value="P:coenzyme A biosynthetic process"/>
    <property type="evidence" value="ECO:0007669"/>
    <property type="project" value="UniProtKB-UniRule"/>
</dbReference>
<keyword evidence="2 5" id="KW-0547">Nucleotide-binding</keyword>
<dbReference type="InterPro" id="IPR027417">
    <property type="entry name" value="P-loop_NTPase"/>
</dbReference>
<dbReference type="EMBL" id="CP003985">
    <property type="protein sequence ID" value="AGF79037.1"/>
    <property type="molecule type" value="Genomic_DNA"/>
</dbReference>
<comment type="similarity">
    <text evidence="1 5">Belongs to the CoaE family.</text>
</comment>
<protein>
    <recommendedName>
        <fullName evidence="5 6">Dephospho-CoA kinase</fullName>
        <ecNumber evidence="5 6">2.7.1.24</ecNumber>
    </recommendedName>
    <alternativeName>
        <fullName evidence="5">Dephosphocoenzyme A kinase</fullName>
    </alternativeName>
</protein>
<keyword evidence="5 7" id="KW-0418">Kinase</keyword>
<evidence type="ECO:0000256" key="3">
    <source>
        <dbReference type="ARBA" id="ARBA00022840"/>
    </source>
</evidence>
<dbReference type="PANTHER" id="PTHR10695">
    <property type="entry name" value="DEPHOSPHO-COA KINASE-RELATED"/>
    <property type="match status" value="1"/>
</dbReference>
<dbReference type="EC" id="2.7.1.24" evidence="5 6"/>
<keyword evidence="5 7" id="KW-0808">Transferase</keyword>
<evidence type="ECO:0000256" key="6">
    <source>
        <dbReference type="NCBIfam" id="TIGR00152"/>
    </source>
</evidence>
<dbReference type="Pfam" id="PF01121">
    <property type="entry name" value="CoaE"/>
    <property type="match status" value="1"/>
</dbReference>
<dbReference type="UniPathway" id="UPA00241">
    <property type="reaction ID" value="UER00356"/>
</dbReference>
<dbReference type="GO" id="GO:0005737">
    <property type="term" value="C:cytoplasm"/>
    <property type="evidence" value="ECO:0007669"/>
    <property type="project" value="UniProtKB-SubCell"/>
</dbReference>
<dbReference type="HOGENOM" id="CLU_057180_1_2_7"/>
<reference evidence="8" key="1">
    <citation type="journal article" date="2013" name="Stand. Genomic Sci.">
        <title>Complete genome sequence of Desulfocapsa sulfexigens, a marine deltaproteobacterium specialized in disproportionating inorganic sulfur compounds.</title>
        <authorList>
            <person name="Finster K.W."/>
            <person name="Kjeldsen K.U."/>
            <person name="Kube M."/>
            <person name="Reinhardt R."/>
            <person name="Mussmann M."/>
            <person name="Amann R."/>
            <person name="Schreiber L."/>
        </authorList>
    </citation>
    <scope>NUCLEOTIDE SEQUENCE [LARGE SCALE GENOMIC DNA]</scope>
    <source>
        <strain evidence="8">DSM 10523 / SB164P1</strain>
    </source>
</reference>
<dbReference type="SUPFAM" id="SSF52540">
    <property type="entry name" value="P-loop containing nucleoside triphosphate hydrolases"/>
    <property type="match status" value="1"/>
</dbReference>
<dbReference type="AlphaFoldDB" id="M1PBN7"/>
<dbReference type="KEGG" id="dsf:UWK_02501"/>
<proteinExistence type="inferred from homology"/>
<dbReference type="STRING" id="1167006.UWK_02501"/>
<comment type="pathway">
    <text evidence="5">Cofactor biosynthesis; coenzyme A biosynthesis; CoA from (R)-pantothenate: step 5/5.</text>
</comment>
<keyword evidence="8" id="KW-1185">Reference proteome</keyword>
<evidence type="ECO:0000313" key="8">
    <source>
        <dbReference type="Proteomes" id="UP000011721"/>
    </source>
</evidence>
<sequence>MGSGKSFVASTLAELLGANIVSADILCRELLQLGNPGYLRLRECLGDTYFSIDGEIDRAALRKSIFSDSGLRADVDKILHPLVRQKLLDCAAGATRQNVDLVVEVPLLFEKGWQEDFDCTLVVYADVDICVSRIVARDHVSREDALKSISTQMPQSEKCKLGDWVVDNSGSFEETRVALRRIVGEISDSPCLSRVKSE</sequence>
<dbReference type="InterPro" id="IPR001977">
    <property type="entry name" value="Depp_CoAkinase"/>
</dbReference>
<dbReference type="GO" id="GO:0004140">
    <property type="term" value="F:dephospho-CoA kinase activity"/>
    <property type="evidence" value="ECO:0007669"/>
    <property type="project" value="UniProtKB-UniRule"/>
</dbReference>
<dbReference type="NCBIfam" id="TIGR00152">
    <property type="entry name" value="dephospho-CoA kinase"/>
    <property type="match status" value="1"/>
</dbReference>
<comment type="catalytic activity">
    <reaction evidence="5">
        <text>3'-dephospho-CoA + ATP = ADP + CoA + H(+)</text>
        <dbReference type="Rhea" id="RHEA:18245"/>
        <dbReference type="ChEBI" id="CHEBI:15378"/>
        <dbReference type="ChEBI" id="CHEBI:30616"/>
        <dbReference type="ChEBI" id="CHEBI:57287"/>
        <dbReference type="ChEBI" id="CHEBI:57328"/>
        <dbReference type="ChEBI" id="CHEBI:456216"/>
        <dbReference type="EC" id="2.7.1.24"/>
    </reaction>
</comment>
<comment type="subcellular location">
    <subcellularLocation>
        <location evidence="5">Cytoplasm</location>
    </subcellularLocation>
</comment>
<dbReference type="Gene3D" id="3.40.50.300">
    <property type="entry name" value="P-loop containing nucleotide triphosphate hydrolases"/>
    <property type="match status" value="1"/>
</dbReference>
<dbReference type="GO" id="GO:0005524">
    <property type="term" value="F:ATP binding"/>
    <property type="evidence" value="ECO:0007669"/>
    <property type="project" value="UniProtKB-UniRule"/>
</dbReference>
<evidence type="ECO:0000256" key="2">
    <source>
        <dbReference type="ARBA" id="ARBA00022741"/>
    </source>
</evidence>
<keyword evidence="4 5" id="KW-0173">Coenzyme A biosynthesis</keyword>
<keyword evidence="5" id="KW-0963">Cytoplasm</keyword>
<dbReference type="OrthoDB" id="9812943at2"/>
<comment type="function">
    <text evidence="5">Catalyzes the phosphorylation of the 3'-hydroxyl group of dephosphocoenzyme A to form coenzyme A.</text>
</comment>
<keyword evidence="3 5" id="KW-0067">ATP-binding</keyword>
<dbReference type="PANTHER" id="PTHR10695:SF46">
    <property type="entry name" value="BIFUNCTIONAL COENZYME A SYNTHASE-RELATED"/>
    <property type="match status" value="1"/>
</dbReference>
<dbReference type="Proteomes" id="UP000011721">
    <property type="component" value="Chromosome"/>
</dbReference>
<feature type="binding site" evidence="5">
    <location>
        <begin position="2"/>
        <end position="7"/>
    </location>
    <ligand>
        <name>ATP</name>
        <dbReference type="ChEBI" id="CHEBI:30616"/>
    </ligand>
</feature>
<gene>
    <name evidence="5" type="primary">coaE</name>
    <name evidence="7" type="ordered locus">UWK_02501</name>
</gene>
<evidence type="ECO:0000256" key="1">
    <source>
        <dbReference type="ARBA" id="ARBA00009018"/>
    </source>
</evidence>
<dbReference type="PROSITE" id="PS51219">
    <property type="entry name" value="DPCK"/>
    <property type="match status" value="1"/>
</dbReference>
<evidence type="ECO:0000313" key="7">
    <source>
        <dbReference type="EMBL" id="AGF79037.1"/>
    </source>
</evidence>